<accession>A0A6A6RF05</accession>
<gene>
    <name evidence="2" type="ORF">BU16DRAFT_23855</name>
</gene>
<evidence type="ECO:0000313" key="3">
    <source>
        <dbReference type="Proteomes" id="UP000799750"/>
    </source>
</evidence>
<dbReference type="OrthoDB" id="3929108at2759"/>
<feature type="compositionally biased region" description="Pro residues" evidence="1">
    <location>
        <begin position="77"/>
        <end position="86"/>
    </location>
</feature>
<organism evidence="2 3">
    <name type="scientific">Lophium mytilinum</name>
    <dbReference type="NCBI Taxonomy" id="390894"/>
    <lineage>
        <taxon>Eukaryota</taxon>
        <taxon>Fungi</taxon>
        <taxon>Dikarya</taxon>
        <taxon>Ascomycota</taxon>
        <taxon>Pezizomycotina</taxon>
        <taxon>Dothideomycetes</taxon>
        <taxon>Pleosporomycetidae</taxon>
        <taxon>Mytilinidiales</taxon>
        <taxon>Mytilinidiaceae</taxon>
        <taxon>Lophium</taxon>
    </lineage>
</organism>
<sequence length="215" mass="23936">MPESRSSRMEHCDCPRPSRTRVIASPFDPKMCHFALHIWKCGDSFFTKYSSCSFDRAVHDTSNLLNPLHQFVRPHGRPLPCPPPSEPDLSPRTCHATPNTLSSTSSSRSSSNDTPRPRLAVPTIDLSSPGRSTYTIENNPSTCARDAKTGELIPIAMEQIGKMSDINQNNLGESGKCYVFEVVLQRRESTICPFCARSPNRRRLPAHARGCFAFS</sequence>
<feature type="region of interest" description="Disordered" evidence="1">
    <location>
        <begin position="76"/>
        <end position="125"/>
    </location>
</feature>
<reference evidence="2" key="1">
    <citation type="journal article" date="2020" name="Stud. Mycol.">
        <title>101 Dothideomycetes genomes: a test case for predicting lifestyles and emergence of pathogens.</title>
        <authorList>
            <person name="Haridas S."/>
            <person name="Albert R."/>
            <person name="Binder M."/>
            <person name="Bloem J."/>
            <person name="Labutti K."/>
            <person name="Salamov A."/>
            <person name="Andreopoulos B."/>
            <person name="Baker S."/>
            <person name="Barry K."/>
            <person name="Bills G."/>
            <person name="Bluhm B."/>
            <person name="Cannon C."/>
            <person name="Castanera R."/>
            <person name="Culley D."/>
            <person name="Daum C."/>
            <person name="Ezra D."/>
            <person name="Gonzalez J."/>
            <person name="Henrissat B."/>
            <person name="Kuo A."/>
            <person name="Liang C."/>
            <person name="Lipzen A."/>
            <person name="Lutzoni F."/>
            <person name="Magnuson J."/>
            <person name="Mondo S."/>
            <person name="Nolan M."/>
            <person name="Ohm R."/>
            <person name="Pangilinan J."/>
            <person name="Park H.-J."/>
            <person name="Ramirez L."/>
            <person name="Alfaro M."/>
            <person name="Sun H."/>
            <person name="Tritt A."/>
            <person name="Yoshinaga Y."/>
            <person name="Zwiers L.-H."/>
            <person name="Turgeon B."/>
            <person name="Goodwin S."/>
            <person name="Spatafora J."/>
            <person name="Crous P."/>
            <person name="Grigoriev I."/>
        </authorList>
    </citation>
    <scope>NUCLEOTIDE SEQUENCE</scope>
    <source>
        <strain evidence="2">CBS 269.34</strain>
    </source>
</reference>
<dbReference type="EMBL" id="MU004181">
    <property type="protein sequence ID" value="KAF2502932.1"/>
    <property type="molecule type" value="Genomic_DNA"/>
</dbReference>
<name>A0A6A6RF05_9PEZI</name>
<feature type="compositionally biased region" description="Low complexity" evidence="1">
    <location>
        <begin position="102"/>
        <end position="111"/>
    </location>
</feature>
<proteinExistence type="predicted"/>
<keyword evidence="3" id="KW-1185">Reference proteome</keyword>
<evidence type="ECO:0000313" key="2">
    <source>
        <dbReference type="EMBL" id="KAF2502932.1"/>
    </source>
</evidence>
<dbReference type="Proteomes" id="UP000799750">
    <property type="component" value="Unassembled WGS sequence"/>
</dbReference>
<evidence type="ECO:0000256" key="1">
    <source>
        <dbReference type="SAM" id="MobiDB-lite"/>
    </source>
</evidence>
<protein>
    <submittedName>
        <fullName evidence="2">Uncharacterized protein</fullName>
    </submittedName>
</protein>
<dbReference type="AlphaFoldDB" id="A0A6A6RF05"/>